<dbReference type="EMBL" id="HBIJ01005071">
    <property type="protein sequence ID" value="CAE0362831.1"/>
    <property type="molecule type" value="Transcribed_RNA"/>
</dbReference>
<dbReference type="InterPro" id="IPR050272">
    <property type="entry name" value="Isochorismatase-like_hydrls"/>
</dbReference>
<keyword evidence="3" id="KW-0812">Transmembrane</keyword>
<dbReference type="Gene3D" id="3.40.50.850">
    <property type="entry name" value="Isochorismatase-like"/>
    <property type="match status" value="1"/>
</dbReference>
<protein>
    <recommendedName>
        <fullName evidence="4">Isochorismatase-like domain-containing protein</fullName>
    </recommendedName>
</protein>
<evidence type="ECO:0000256" key="1">
    <source>
        <dbReference type="ARBA" id="ARBA00006336"/>
    </source>
</evidence>
<dbReference type="CDD" id="cd00431">
    <property type="entry name" value="cysteine_hydrolases"/>
    <property type="match status" value="1"/>
</dbReference>
<evidence type="ECO:0000313" key="5">
    <source>
        <dbReference type="EMBL" id="CAE0362831.1"/>
    </source>
</evidence>
<reference evidence="5" key="1">
    <citation type="submission" date="2021-01" db="EMBL/GenBank/DDBJ databases">
        <authorList>
            <person name="Corre E."/>
            <person name="Pelletier E."/>
            <person name="Niang G."/>
            <person name="Scheremetjew M."/>
            <person name="Finn R."/>
            <person name="Kale V."/>
            <person name="Holt S."/>
            <person name="Cochrane G."/>
            <person name="Meng A."/>
            <person name="Brown T."/>
            <person name="Cohen L."/>
        </authorList>
    </citation>
    <scope>NUCLEOTIDE SEQUENCE</scope>
    <source>
        <strain evidence="5">CCMP1510</strain>
    </source>
</reference>
<dbReference type="GO" id="GO:0016787">
    <property type="term" value="F:hydrolase activity"/>
    <property type="evidence" value="ECO:0007669"/>
    <property type="project" value="UniProtKB-KW"/>
</dbReference>
<gene>
    <name evidence="5" type="ORF">ALAG00032_LOCUS3572</name>
</gene>
<name>A0A7S3JU85_9STRA</name>
<keyword evidence="3" id="KW-1133">Transmembrane helix</keyword>
<dbReference type="InterPro" id="IPR036380">
    <property type="entry name" value="Isochorismatase-like_sf"/>
</dbReference>
<proteinExistence type="inferred from homology"/>
<comment type="similarity">
    <text evidence="1">Belongs to the isochorismatase family.</text>
</comment>
<accession>A0A7S3JU85</accession>
<keyword evidence="3" id="KW-0472">Membrane</keyword>
<dbReference type="SUPFAM" id="SSF52499">
    <property type="entry name" value="Isochorismatase-like hydrolases"/>
    <property type="match status" value="1"/>
</dbReference>
<organism evidence="5">
    <name type="scientific">Aureoumbra lagunensis</name>
    <dbReference type="NCBI Taxonomy" id="44058"/>
    <lineage>
        <taxon>Eukaryota</taxon>
        <taxon>Sar</taxon>
        <taxon>Stramenopiles</taxon>
        <taxon>Ochrophyta</taxon>
        <taxon>Pelagophyceae</taxon>
        <taxon>Pelagomonadales</taxon>
        <taxon>Aureoumbra</taxon>
    </lineage>
</organism>
<keyword evidence="2" id="KW-0378">Hydrolase</keyword>
<sequence>MMNTTARGGNLAIGAVAAAALGVGTTVLWYRIQRTKEKENCASLRSIQSEGRLMVSQDEAEEGHQMALHPAVSMHSLAGSSLQHVAVLVVDCQPVYWDNQSTIRKTNPKLPQNISKLLTKARQLLSPPQIIHIRANYTFKFAQNFKLLNPDKPMPSDIEACSWAASQVGEQIVVKPCFDSFHHTNLERYLNDLQVTDLIICGLLTSCCVLFTAQSAFASGFRVKLLDNACSDRTLECHKQTLNHYGSYCFEVVNDLNSCFCTVPLSIQSNLLVNKVSSSSSEDECAELYK</sequence>
<dbReference type="Pfam" id="PF00857">
    <property type="entry name" value="Isochorismatase"/>
    <property type="match status" value="1"/>
</dbReference>
<dbReference type="InterPro" id="IPR000868">
    <property type="entry name" value="Isochorismatase-like_dom"/>
</dbReference>
<evidence type="ECO:0000256" key="2">
    <source>
        <dbReference type="ARBA" id="ARBA00022801"/>
    </source>
</evidence>
<evidence type="ECO:0000256" key="3">
    <source>
        <dbReference type="SAM" id="Phobius"/>
    </source>
</evidence>
<feature type="domain" description="Isochorismatase-like" evidence="4">
    <location>
        <begin position="86"/>
        <end position="251"/>
    </location>
</feature>
<feature type="transmembrane region" description="Helical" evidence="3">
    <location>
        <begin position="12"/>
        <end position="30"/>
    </location>
</feature>
<evidence type="ECO:0000259" key="4">
    <source>
        <dbReference type="Pfam" id="PF00857"/>
    </source>
</evidence>
<dbReference type="PANTHER" id="PTHR43540">
    <property type="entry name" value="PEROXYUREIDOACRYLATE/UREIDOACRYLATE AMIDOHYDROLASE-RELATED"/>
    <property type="match status" value="1"/>
</dbReference>
<dbReference type="AlphaFoldDB" id="A0A7S3JU85"/>